<dbReference type="InterPro" id="IPR001347">
    <property type="entry name" value="SIS_dom"/>
</dbReference>
<dbReference type="GO" id="GO:0004347">
    <property type="term" value="F:glucose-6-phosphate isomerase activity"/>
    <property type="evidence" value="ECO:0007669"/>
    <property type="project" value="InterPro"/>
</dbReference>
<protein>
    <submittedName>
        <fullName evidence="4">Glucose/mannose-6-phosphate isomerase</fullName>
    </submittedName>
</protein>
<dbReference type="AlphaFoldDB" id="A0A4R6K014"/>
<dbReference type="GO" id="GO:0004476">
    <property type="term" value="F:mannose-6-phosphate isomerase activity"/>
    <property type="evidence" value="ECO:0007669"/>
    <property type="project" value="InterPro"/>
</dbReference>
<dbReference type="GO" id="GO:0005975">
    <property type="term" value="P:carbohydrate metabolic process"/>
    <property type="evidence" value="ECO:0007669"/>
    <property type="project" value="InterPro"/>
</dbReference>
<dbReference type="InterPro" id="IPR046348">
    <property type="entry name" value="SIS_dom_sf"/>
</dbReference>
<name>A0A4R6K014_9ACTN</name>
<evidence type="ECO:0000313" key="4">
    <source>
        <dbReference type="EMBL" id="TDO42037.1"/>
    </source>
</evidence>
<evidence type="ECO:0000313" key="5">
    <source>
        <dbReference type="Proteomes" id="UP000294901"/>
    </source>
</evidence>
<gene>
    <name evidence="4" type="ORF">C8E87_5800</name>
</gene>
<proteinExistence type="inferred from homology"/>
<evidence type="ECO:0000259" key="3">
    <source>
        <dbReference type="PROSITE" id="PS51464"/>
    </source>
</evidence>
<evidence type="ECO:0000256" key="1">
    <source>
        <dbReference type="ARBA" id="ARBA00010523"/>
    </source>
</evidence>
<keyword evidence="5" id="KW-1185">Reference proteome</keyword>
<dbReference type="EMBL" id="SNWR01000001">
    <property type="protein sequence ID" value="TDO42037.1"/>
    <property type="molecule type" value="Genomic_DNA"/>
</dbReference>
<feature type="domain" description="SIS" evidence="3">
    <location>
        <begin position="35"/>
        <end position="183"/>
    </location>
</feature>
<accession>A0A4R6K014</accession>
<sequence length="376" mass="42925">MQSRLDRYEQFLEKGYRAGFRKSQEYSLDEVTPELAERMASGFFTRIVFTGMGCSAIVSDIVRAFLREIEAEVEVHVFNDYDFTHLVPESVMADEHTLFVISSYSGHSVEPVRVLQALEDKHHRTLLLTSGGRLAELGRASGVSIAKWELTEPDREYPLFHVGQYFAILLDMFFRMGLISQDRREEVAAIPEHLDANFSPELRELARTAAARSENANVIMVGSPKWHESLLKLAKMHINEMAMAPMTRNYFHEFCHSEVATLSDPARRHSLVVFMDSDDDAYTTQKMRDLVRLLTADVPQNRNVEVTVVEMTEPTFMRKYFTALEFVQHMSLALGRHYATESRDLISEAAGNPWYHSTTIERDESSAETEGALIGR</sequence>
<dbReference type="RefSeq" id="WP_166661276.1">
    <property type="nucleotide sequence ID" value="NZ_BOMD01000112.1"/>
</dbReference>
<dbReference type="Pfam" id="PF10432">
    <property type="entry name" value="bact-PGI_C"/>
    <property type="match status" value="1"/>
</dbReference>
<dbReference type="GO" id="GO:0097367">
    <property type="term" value="F:carbohydrate derivative binding"/>
    <property type="evidence" value="ECO:0007669"/>
    <property type="project" value="InterPro"/>
</dbReference>
<organism evidence="4 5">
    <name type="scientific">Paractinoplanes brasiliensis</name>
    <dbReference type="NCBI Taxonomy" id="52695"/>
    <lineage>
        <taxon>Bacteria</taxon>
        <taxon>Bacillati</taxon>
        <taxon>Actinomycetota</taxon>
        <taxon>Actinomycetes</taxon>
        <taxon>Micromonosporales</taxon>
        <taxon>Micromonosporaceae</taxon>
        <taxon>Paractinoplanes</taxon>
    </lineage>
</organism>
<dbReference type="Proteomes" id="UP000294901">
    <property type="component" value="Unassembled WGS sequence"/>
</dbReference>
<dbReference type="GO" id="GO:1901135">
    <property type="term" value="P:carbohydrate derivative metabolic process"/>
    <property type="evidence" value="ECO:0007669"/>
    <property type="project" value="InterPro"/>
</dbReference>
<dbReference type="Gene3D" id="3.40.50.10490">
    <property type="entry name" value="Glucose-6-phosphate isomerase like protein, domain 1"/>
    <property type="match status" value="2"/>
</dbReference>
<reference evidence="4 5" key="1">
    <citation type="submission" date="2019-03" db="EMBL/GenBank/DDBJ databases">
        <title>Sequencing the genomes of 1000 actinobacteria strains.</title>
        <authorList>
            <person name="Klenk H.-P."/>
        </authorList>
    </citation>
    <scope>NUCLEOTIDE SEQUENCE [LARGE SCALE GENOMIC DNA]</scope>
    <source>
        <strain evidence="4 5">DSM 43805</strain>
    </source>
</reference>
<dbReference type="InterPro" id="IPR019490">
    <property type="entry name" value="Glu6P/Mann6P_isomerase_C"/>
</dbReference>
<comment type="similarity">
    <text evidence="1">Belongs to the PGI/PMI family.</text>
</comment>
<dbReference type="SUPFAM" id="SSF53697">
    <property type="entry name" value="SIS domain"/>
    <property type="match status" value="1"/>
</dbReference>
<comment type="caution">
    <text evidence="4">The sequence shown here is derived from an EMBL/GenBank/DDBJ whole genome shotgun (WGS) entry which is preliminary data.</text>
</comment>
<evidence type="ECO:0000256" key="2">
    <source>
        <dbReference type="ARBA" id="ARBA00023235"/>
    </source>
</evidence>
<keyword evidence="2 4" id="KW-0413">Isomerase</keyword>
<dbReference type="PROSITE" id="PS51464">
    <property type="entry name" value="SIS"/>
    <property type="match status" value="1"/>
</dbReference>